<feature type="modified residue" description="N6-(pyridoxal phosphate)lysine" evidence="4">
    <location>
        <position position="429"/>
    </location>
</feature>
<reference evidence="6" key="1">
    <citation type="submission" date="2022-09" db="EMBL/GenBank/DDBJ databases">
        <title>Fusarium specimens isolated from Avocado Roots.</title>
        <authorList>
            <person name="Stajich J."/>
            <person name="Roper C."/>
            <person name="Heimlech-Rivalta G."/>
        </authorList>
    </citation>
    <scope>NUCLEOTIDE SEQUENCE</scope>
    <source>
        <strain evidence="6">CF00136</strain>
    </source>
</reference>
<dbReference type="InterPro" id="IPR015424">
    <property type="entry name" value="PyrdxlP-dep_Trfase"/>
</dbReference>
<gene>
    <name evidence="6" type="ORF">NW762_010099</name>
</gene>
<dbReference type="Proteomes" id="UP001152049">
    <property type="component" value="Unassembled WGS sequence"/>
</dbReference>
<keyword evidence="7" id="KW-1185">Reference proteome</keyword>
<dbReference type="InterPro" id="IPR015421">
    <property type="entry name" value="PyrdxlP-dep_Trfase_major"/>
</dbReference>
<dbReference type="Gene3D" id="3.40.640.10">
    <property type="entry name" value="Type I PLP-dependent aspartate aminotransferase-like (Major domain)"/>
    <property type="match status" value="1"/>
</dbReference>
<dbReference type="GO" id="GO:0019752">
    <property type="term" value="P:carboxylic acid metabolic process"/>
    <property type="evidence" value="ECO:0007669"/>
    <property type="project" value="InterPro"/>
</dbReference>
<protein>
    <recommendedName>
        <fullName evidence="5">L-tyrosine decarboxylase C-terminal domain-containing protein</fullName>
    </recommendedName>
</protein>
<dbReference type="SUPFAM" id="SSF53383">
    <property type="entry name" value="PLP-dependent transferases"/>
    <property type="match status" value="1"/>
</dbReference>
<evidence type="ECO:0000256" key="2">
    <source>
        <dbReference type="ARBA" id="ARBA00022898"/>
    </source>
</evidence>
<accession>A0A9W8RVX8</accession>
<evidence type="ECO:0000256" key="1">
    <source>
        <dbReference type="ARBA" id="ARBA00001933"/>
    </source>
</evidence>
<evidence type="ECO:0000259" key="5">
    <source>
        <dbReference type="Pfam" id="PF21391"/>
    </source>
</evidence>
<evidence type="ECO:0000313" key="6">
    <source>
        <dbReference type="EMBL" id="KAJ4254500.1"/>
    </source>
</evidence>
<dbReference type="GO" id="GO:0016830">
    <property type="term" value="F:carbon-carbon lyase activity"/>
    <property type="evidence" value="ECO:0007669"/>
    <property type="project" value="InterPro"/>
</dbReference>
<evidence type="ECO:0000313" key="7">
    <source>
        <dbReference type="Proteomes" id="UP001152049"/>
    </source>
</evidence>
<dbReference type="InterPro" id="IPR050477">
    <property type="entry name" value="GrpII_AminoAcid_Decarb"/>
</dbReference>
<dbReference type="InterPro" id="IPR049373">
    <property type="entry name" value="TyrDC_C"/>
</dbReference>
<dbReference type="PANTHER" id="PTHR42735">
    <property type="match status" value="1"/>
</dbReference>
<dbReference type="InterPro" id="IPR002129">
    <property type="entry name" value="PyrdxlP-dep_de-COase"/>
</dbReference>
<name>A0A9W8RVX8_9HYPO</name>
<dbReference type="OrthoDB" id="2161780at2759"/>
<dbReference type="AlphaFoldDB" id="A0A9W8RVX8"/>
<evidence type="ECO:0000256" key="3">
    <source>
        <dbReference type="ARBA" id="ARBA00023239"/>
    </source>
</evidence>
<keyword evidence="2 4" id="KW-0663">Pyridoxal phosphate</keyword>
<comment type="cofactor">
    <cofactor evidence="1 4">
        <name>pyridoxal 5'-phosphate</name>
        <dbReference type="ChEBI" id="CHEBI:597326"/>
    </cofactor>
</comment>
<dbReference type="EMBL" id="JAOQAZ010000022">
    <property type="protein sequence ID" value="KAJ4254500.1"/>
    <property type="molecule type" value="Genomic_DNA"/>
</dbReference>
<comment type="caution">
    <text evidence="6">The sequence shown here is derived from an EMBL/GenBank/DDBJ whole genome shotgun (WGS) entry which is preliminary data.</text>
</comment>
<evidence type="ECO:0000256" key="4">
    <source>
        <dbReference type="PIRSR" id="PIRSR602129-50"/>
    </source>
</evidence>
<keyword evidence="3" id="KW-0456">Lyase</keyword>
<dbReference type="Pfam" id="PF00282">
    <property type="entry name" value="Pyridoxal_deC"/>
    <property type="match status" value="1"/>
</dbReference>
<dbReference type="Pfam" id="PF21391">
    <property type="entry name" value="tyr_de_CO2_C"/>
    <property type="match status" value="1"/>
</dbReference>
<organism evidence="6 7">
    <name type="scientific">Fusarium torreyae</name>
    <dbReference type="NCBI Taxonomy" id="1237075"/>
    <lineage>
        <taxon>Eukaryota</taxon>
        <taxon>Fungi</taxon>
        <taxon>Dikarya</taxon>
        <taxon>Ascomycota</taxon>
        <taxon>Pezizomycotina</taxon>
        <taxon>Sordariomycetes</taxon>
        <taxon>Hypocreomycetidae</taxon>
        <taxon>Hypocreales</taxon>
        <taxon>Nectriaceae</taxon>
        <taxon>Fusarium</taxon>
    </lineage>
</organism>
<feature type="domain" description="L-tyrosine decarboxylase C-terminal" evidence="5">
    <location>
        <begin position="600"/>
        <end position="698"/>
    </location>
</feature>
<dbReference type="GO" id="GO:0030170">
    <property type="term" value="F:pyridoxal phosphate binding"/>
    <property type="evidence" value="ECO:0007669"/>
    <property type="project" value="InterPro"/>
</dbReference>
<proteinExistence type="predicted"/>
<dbReference type="PANTHER" id="PTHR42735:SF4">
    <property type="entry name" value="PYRIDOXAL PHOSPHATE-DEPENDENT DECARBOXYLASE FAMILY PROTEIN"/>
    <property type="match status" value="1"/>
</dbReference>
<sequence>MSDVRQDEYDETHAHFIGPKGSNLPDFRANINTILDELLVARQSYHPEDQAFISKEYRRSPVFLKARSDLRLATEKVAQLLGEHSAPFWSPRYEAHMCTDLTMSSLLGYFMTMLYNPNNVALEASPMTTLVELRVGQQLCNLFGYNIDPQKSPVSWGHITCDGTIANLESIWVARNLKFYPLSLSLALKEKGKLAFIGDKFMAPSCYHSTDKTLFKDLKAWDLLNLRAEVILDLPNELNRQFGITSKFLESALNEFNIQTIGRAELEKRFGIEKPARYFVSKTRHYSWPKGAAIAGLGSGNVIGVDVTNSAQIDIKLLEKHLDHCVKEKIPVYAVVAVIGSTEEGAVDRLTEILRLRKKFQEERGLSFLVHADAAWGGYFATMVNPDRRYSVEEQTSTKPEPEWYLDPKTVEDIKAMADADSITVDPHKAGYIPYPAGSLVYRDGRMRHLVTWSGPYLSQGSAENIGVYGVEGSFFGSKPGAAAMSAWFSNQTIGLNHRGYGKLLGEATFTSARLSAHYATMINDDFICVPFNMLSAENHGNKGFLSPAVKKQRKKITDLIIGKDDKDIFASKDAMKIIRDLGSDTNINAFALNWKDENGELNRDLEEANYLMKRVVNRLSITSANTDPSTIPIFLTSTEFLHEDYGACAHKFMERMGVDRSDQNLFVIRNVVMSPFPTRKNFILTLMKDLEKVIKEEVEVCRKRNNPDKKVLQFLVQGSPDTSELCLVFQASFHKATKRQQVILSATPDDKLRDFYTEAMSGNQHNQGAIVMLETQKEILIEDVVKNIKASKYQLPVIMYEKGIKKYSNQKGTITFKAVVKDRPLNSINRDMEYPEEFMPFYLYGTEKEMHISHMLIKSPNIALSASNVEFEPSLSDIDADDLARGLILGLSEIPEVSVQPFAEKNRDLSEQFFFRQYHEELPEKTLEENHVNGQDKDQQDHEKNKVVPRKEGEFGVKIWKDPKDATAAGPGLLKGLGEPLYNGTMFIRGNVFVDAEGPNEDKLKDKKIESDSWQKKLDEIGKVLDGTHSCQS</sequence>